<dbReference type="EMBL" id="JAUSUO010000004">
    <property type="protein sequence ID" value="MDQ0343292.1"/>
    <property type="molecule type" value="Genomic_DNA"/>
</dbReference>
<comment type="caution">
    <text evidence="2">The sequence shown here is derived from an EMBL/GenBank/DDBJ whole genome shotgun (WGS) entry which is preliminary data.</text>
</comment>
<dbReference type="Proteomes" id="UP001232343">
    <property type="component" value="Unassembled WGS sequence"/>
</dbReference>
<protein>
    <submittedName>
        <fullName evidence="2">Uncharacterized protein</fullName>
    </submittedName>
</protein>
<dbReference type="RefSeq" id="WP_244681724.1">
    <property type="nucleotide sequence ID" value="NZ_JALIRM010000008.1"/>
</dbReference>
<reference evidence="2 3" key="1">
    <citation type="submission" date="2023-07" db="EMBL/GenBank/DDBJ databases">
        <title>Genomic Encyclopedia of Type Strains, Phase IV (KMG-IV): sequencing the most valuable type-strain genomes for metagenomic binning, comparative biology and taxonomic classification.</title>
        <authorList>
            <person name="Goeker M."/>
        </authorList>
    </citation>
    <scope>NUCLEOTIDE SEQUENCE [LARGE SCALE GENOMIC DNA]</scope>
    <source>
        <strain evidence="2 3">DSM 27848</strain>
    </source>
</reference>
<evidence type="ECO:0000313" key="2">
    <source>
        <dbReference type="EMBL" id="MDQ0343292.1"/>
    </source>
</evidence>
<keyword evidence="3" id="KW-1185">Reference proteome</keyword>
<evidence type="ECO:0000256" key="1">
    <source>
        <dbReference type="SAM" id="MobiDB-lite"/>
    </source>
</evidence>
<organism evidence="2 3">
    <name type="scientific">Lederbergia wuyishanensis</name>
    <dbReference type="NCBI Taxonomy" id="1347903"/>
    <lineage>
        <taxon>Bacteria</taxon>
        <taxon>Bacillati</taxon>
        <taxon>Bacillota</taxon>
        <taxon>Bacilli</taxon>
        <taxon>Bacillales</taxon>
        <taxon>Bacillaceae</taxon>
        <taxon>Lederbergia</taxon>
    </lineage>
</organism>
<gene>
    <name evidence="2" type="ORF">J2S14_002106</name>
</gene>
<dbReference type="PANTHER" id="PTHR37813:SF1">
    <property type="entry name" value="FELS-2 PROPHAGE PROTEIN"/>
    <property type="match status" value="1"/>
</dbReference>
<sequence length="912" mass="99491">MAQRNLLIRGGADFSGMRKELARSQQNLNNFKSNVKGIMGKIGAALATIGIGKFVKDSMMAASDLESAFKGLESILVGQGRNFAKAKGFIDDYIEDGLVPLTNAVTAYKNLAARGYNDEQIQSVMNRLKDAASFGRQASYSLGEAVSSATEGLKNENSILVDNAGVTKNVAKMWEEYARSIGKTSNQLTQQEKIQAEVNGIIQETQWQVGDAAKYTDTFAGKLAALTRTFNDIRVNIGQAFIPLATTVMPLLQNFANSLLRVTSVVSQFMQALFGKSIKTQSSQVKVTNQQVAATKQQTGAVGGLGKAYKKAGKEATKAAKASRGIAGFDEINQLSEPSDSSGGSGTGTGSGGDIEGSGFDSIIPATGPTEGAFTKISKKVQEFADKVKKYFKPLGKIFKQVYQTVKEYLLEKFEYVAKFWKENSAQMGQAWKNFLKIMTPIVKFIVKLIWGNIKGAIDGLIDVVLGLLKIFTGVFTGDWKKVWEGCKDVFFGAIKAIWNILNLLLIGRILKGITNFGGLAINLFKNVGPTISKWWTKGLELIKSGTQRYLDDVMTFIRGKISILINNFKTYSGNMWNALKSKFLDVYNWFSTNVIGKIVNVFSNSKNLVANKAGDIWTAIRGKFADVYNWFKTNLGDKITSAIANVKSAVQTKANELWTGIKGKFANAYDWFRDNVAKRFSDVLVNWKENIANKAGPIWTGIKDKFKGAYDWFRDNVAKRPMEAFDNWKTSIANAAGKVWGAIKDKFKGAYDWFKVNVAEPAKKALNNIKNGLTEGLTSGFKSVYNRAVGFLNTLISNFNSAKNKIVGVKNIPDIPKIPALAKGGITNGPTLALIGDNPGGREVVSPLDDLQDLIAGAVSSAVVNAMQFSKGSGKSGDVILQLDGKTVGRIINPYIDQEKVRVGKSMIQQI</sequence>
<feature type="region of interest" description="Disordered" evidence="1">
    <location>
        <begin position="333"/>
        <end position="352"/>
    </location>
</feature>
<evidence type="ECO:0000313" key="3">
    <source>
        <dbReference type="Proteomes" id="UP001232343"/>
    </source>
</evidence>
<accession>A0ABU0D4G1</accession>
<feature type="compositionally biased region" description="Gly residues" evidence="1">
    <location>
        <begin position="343"/>
        <end position="352"/>
    </location>
</feature>
<dbReference type="PANTHER" id="PTHR37813">
    <property type="entry name" value="FELS-2 PROPHAGE PROTEIN"/>
    <property type="match status" value="1"/>
</dbReference>
<name>A0ABU0D4G1_9BACI</name>
<proteinExistence type="predicted"/>